<evidence type="ECO:0000313" key="3">
    <source>
        <dbReference type="Proteomes" id="UP000326702"/>
    </source>
</evidence>
<feature type="signal peptide" evidence="1">
    <location>
        <begin position="1"/>
        <end position="17"/>
    </location>
</feature>
<dbReference type="RefSeq" id="WP_036951859.1">
    <property type="nucleotide sequence ID" value="NZ_BAABIH010000001.1"/>
</dbReference>
<protein>
    <submittedName>
        <fullName evidence="2">Uncharacterized protein</fullName>
    </submittedName>
</protein>
<name>A0A5P9QB73_9MICO</name>
<reference evidence="2 3" key="1">
    <citation type="submission" date="2019-10" db="EMBL/GenBank/DDBJ databases">
        <title>Genome sequence of Luteimicrobium xylanilyticum HY-24.</title>
        <authorList>
            <person name="Kim D.Y."/>
            <person name="Park H.-Y."/>
        </authorList>
    </citation>
    <scope>NUCLEOTIDE SEQUENCE [LARGE SCALE GENOMIC DNA]</scope>
    <source>
        <strain evidence="2 3">HY-24</strain>
    </source>
</reference>
<keyword evidence="1" id="KW-0732">Signal</keyword>
<accession>A0A5P9QB73</accession>
<organism evidence="2 3">
    <name type="scientific">Luteimicrobium xylanilyticum</name>
    <dbReference type="NCBI Taxonomy" id="1133546"/>
    <lineage>
        <taxon>Bacteria</taxon>
        <taxon>Bacillati</taxon>
        <taxon>Actinomycetota</taxon>
        <taxon>Actinomycetes</taxon>
        <taxon>Micrococcales</taxon>
        <taxon>Luteimicrobium</taxon>
    </lineage>
</organism>
<proteinExistence type="predicted"/>
<sequence>MAPVVLAGVLIGTTAIAAEAEVMQTGSTGCGSTKPYPTIHFKTKGDHRVIFPPGDSRSHLTAGLSTTSWTTSQLEGVAYGGSWEVYSTGDVSTGYTNVTCSAAG</sequence>
<feature type="chain" id="PRO_5024810748" evidence="1">
    <location>
        <begin position="18"/>
        <end position="104"/>
    </location>
</feature>
<dbReference type="KEGG" id="lxl:KDY119_01184"/>
<keyword evidence="3" id="KW-1185">Reference proteome</keyword>
<dbReference type="Proteomes" id="UP000326702">
    <property type="component" value="Chromosome"/>
</dbReference>
<evidence type="ECO:0000313" key="2">
    <source>
        <dbReference type="EMBL" id="QFU97685.1"/>
    </source>
</evidence>
<gene>
    <name evidence="2" type="ORF">KDY119_01184</name>
</gene>
<dbReference type="AlphaFoldDB" id="A0A5P9QB73"/>
<dbReference type="EMBL" id="CP045529">
    <property type="protein sequence ID" value="QFU97685.1"/>
    <property type="molecule type" value="Genomic_DNA"/>
</dbReference>
<evidence type="ECO:0000256" key="1">
    <source>
        <dbReference type="SAM" id="SignalP"/>
    </source>
</evidence>